<dbReference type="Gene3D" id="3.30.420.10">
    <property type="entry name" value="Ribonuclease H-like superfamily/Ribonuclease H"/>
    <property type="match status" value="1"/>
</dbReference>
<feature type="domain" description="PAZ" evidence="2">
    <location>
        <begin position="342"/>
        <end position="441"/>
    </location>
</feature>
<dbReference type="GO" id="GO:0003723">
    <property type="term" value="F:RNA binding"/>
    <property type="evidence" value="ECO:0007669"/>
    <property type="project" value="InterPro"/>
</dbReference>
<evidence type="ECO:0000259" key="2">
    <source>
        <dbReference type="PROSITE" id="PS50821"/>
    </source>
</evidence>
<reference evidence="4 5" key="1">
    <citation type="submission" date="2019-07" db="EMBL/GenBank/DDBJ databases">
        <title>Genomics analysis of Aphanomyces spp. identifies a new class of oomycete effector associated with host adaptation.</title>
        <authorList>
            <person name="Gaulin E."/>
        </authorList>
    </citation>
    <scope>NUCLEOTIDE SEQUENCE [LARGE SCALE GENOMIC DNA]</scope>
    <source>
        <strain evidence="4 5">ATCC 201684</strain>
    </source>
</reference>
<gene>
    <name evidence="4" type="ORF">Ae201684_002563</name>
</gene>
<dbReference type="PROSITE" id="PS50822">
    <property type="entry name" value="PIWI"/>
    <property type="match status" value="1"/>
</dbReference>
<feature type="region of interest" description="Disordered" evidence="1">
    <location>
        <begin position="1"/>
        <end position="108"/>
    </location>
</feature>
<feature type="compositionally biased region" description="Gly residues" evidence="1">
    <location>
        <begin position="82"/>
        <end position="94"/>
    </location>
</feature>
<dbReference type="InterPro" id="IPR032474">
    <property type="entry name" value="Argonaute_N"/>
</dbReference>
<dbReference type="SUPFAM" id="SSF101690">
    <property type="entry name" value="PAZ domain"/>
    <property type="match status" value="1"/>
</dbReference>
<dbReference type="Proteomes" id="UP000481153">
    <property type="component" value="Unassembled WGS sequence"/>
</dbReference>
<dbReference type="Pfam" id="PF08699">
    <property type="entry name" value="ArgoL1"/>
    <property type="match status" value="1"/>
</dbReference>
<dbReference type="Pfam" id="PF02170">
    <property type="entry name" value="PAZ"/>
    <property type="match status" value="1"/>
</dbReference>
<dbReference type="InterPro" id="IPR036397">
    <property type="entry name" value="RNaseH_sf"/>
</dbReference>
<protein>
    <recommendedName>
        <fullName evidence="6">Piwi domain-containing protein</fullName>
    </recommendedName>
</protein>
<dbReference type="VEuPathDB" id="FungiDB:AeMF1_009367"/>
<dbReference type="Pfam" id="PF16486">
    <property type="entry name" value="ArgoN"/>
    <property type="match status" value="1"/>
</dbReference>
<dbReference type="Gene3D" id="3.40.50.2300">
    <property type="match status" value="1"/>
</dbReference>
<dbReference type="Pfam" id="PF02171">
    <property type="entry name" value="Piwi"/>
    <property type="match status" value="1"/>
</dbReference>
<dbReference type="InterPro" id="IPR036085">
    <property type="entry name" value="PAZ_dom_sf"/>
</dbReference>
<proteinExistence type="predicted"/>
<accession>A0A6G0XQ39</accession>
<dbReference type="InterPro" id="IPR003165">
    <property type="entry name" value="Piwi"/>
</dbReference>
<evidence type="ECO:0000256" key="1">
    <source>
        <dbReference type="SAM" id="MobiDB-lite"/>
    </source>
</evidence>
<keyword evidence="5" id="KW-1185">Reference proteome</keyword>
<dbReference type="CDD" id="cd02846">
    <property type="entry name" value="PAZ_argonaute_like"/>
    <property type="match status" value="1"/>
</dbReference>
<dbReference type="PROSITE" id="PS50821">
    <property type="entry name" value="PAZ"/>
    <property type="match status" value="1"/>
</dbReference>
<feature type="compositionally biased region" description="Basic and acidic residues" evidence="1">
    <location>
        <begin position="15"/>
        <end position="81"/>
    </location>
</feature>
<evidence type="ECO:0000313" key="5">
    <source>
        <dbReference type="Proteomes" id="UP000481153"/>
    </source>
</evidence>
<evidence type="ECO:0000259" key="3">
    <source>
        <dbReference type="PROSITE" id="PS50822"/>
    </source>
</evidence>
<dbReference type="Pfam" id="PF16488">
    <property type="entry name" value="ArgoL2"/>
    <property type="match status" value="1"/>
</dbReference>
<dbReference type="PANTHER" id="PTHR22891">
    <property type="entry name" value="EUKARYOTIC TRANSLATION INITIATION FACTOR 2C"/>
    <property type="match status" value="1"/>
</dbReference>
<dbReference type="InterPro" id="IPR032472">
    <property type="entry name" value="ArgoL2"/>
</dbReference>
<dbReference type="InterPro" id="IPR045246">
    <property type="entry name" value="Piwi_ago-like"/>
</dbReference>
<feature type="domain" description="Piwi" evidence="3">
    <location>
        <begin position="591"/>
        <end position="879"/>
    </location>
</feature>
<sequence length="918" mass="101734">MSSGRHHRSRSRSPYRRDDASSRSPRERQGRRDGGAGYGQDDRGGRRDDRGFGGGRDDRGYGGGGGRDDRGGGRGGGRDGGGRGGGGRGGGRGGSMIPSGPPPIPVQSKLLAPQVDTLFPCRPAFGRAGTPLVVWTNHYQVDMAPGQGDVYHYVVNFCAHGATPTQEVHSKDLCITVLNLLIDALKNDLPGSTIISDGRGSIYSPSQFGFDNRMYVVNEAFPNGRSKDWDVYVKAAQPLAISMSEVELFFTGFVNRTPYDAIMALDIALRATATSRFTTFGRNFYTPANKQYLGEGAELWYGYHQALRPTQTEFTLNIDMAATAFVEEAMLPEYLLRALGSTALDWSNPDFYRRAARRVKNLKIVVTHRRTNKQWPIRELTQTSAANTTFRDHTNDTDTTVEAYFAAKYKPLVHPEWPCVNVAKKGKPEQYLPIEVCKTAPGQRCTGYETPAQEQLQSAHFDTDNCLQAFGLTVNDQMLAVQARHLPAPEIVYSNQVLERPQDGTWNLRGKGLHTGKDLTSFAILNLGNPRDEGDILTFFQAVVQQLRDLRMGGPRLQPPILTRNRNQSIEVLFGDAIDAAKQVHGTPPRIVFCVNGGGDPIAYGDLKRASDVVFGIPSQCMLLKHVRPKKAQYIANLMLKVNMKLGGMNSICRGELPKTDRPMVILGCEVAHPVDKNKPSIATCVATMDRYAIQHAVSIRQQDHVPHIEELGPMVNQLLRQFYQTTRCKPERMLIYRDGISEGEFLDVSRAEVAAIRDACEQLEAGYKPAITYVVVQKRHHTRFFPTQRNECDRSGNCRAGTVVDTGICHPIEYDFFLMSHSGLQGTSRPGHYHVLFDEINFDPDDLQRLTYHLCYTFARCTRAVGVVPTIYYAHLAADRSKLFIVGGSDGGSSTDGTGRGRLMDVHQSVANVMYYI</sequence>
<dbReference type="AlphaFoldDB" id="A0A6G0XQ39"/>
<comment type="caution">
    <text evidence="4">The sequence shown here is derived from an EMBL/GenBank/DDBJ whole genome shotgun (WGS) entry which is preliminary data.</text>
</comment>
<dbReference type="Gene3D" id="2.170.260.10">
    <property type="entry name" value="paz domain"/>
    <property type="match status" value="1"/>
</dbReference>
<dbReference type="SMART" id="SM00950">
    <property type="entry name" value="Piwi"/>
    <property type="match status" value="1"/>
</dbReference>
<dbReference type="CDD" id="cd04657">
    <property type="entry name" value="Piwi_ago-like"/>
    <property type="match status" value="1"/>
</dbReference>
<dbReference type="EMBL" id="VJMJ01000027">
    <property type="protein sequence ID" value="KAF0742465.1"/>
    <property type="molecule type" value="Genomic_DNA"/>
</dbReference>
<evidence type="ECO:0000313" key="4">
    <source>
        <dbReference type="EMBL" id="KAF0742465.1"/>
    </source>
</evidence>
<dbReference type="InterPro" id="IPR012337">
    <property type="entry name" value="RNaseH-like_sf"/>
</dbReference>
<name>A0A6G0XQ39_9STRA</name>
<dbReference type="SUPFAM" id="SSF53098">
    <property type="entry name" value="Ribonuclease H-like"/>
    <property type="match status" value="1"/>
</dbReference>
<organism evidence="4 5">
    <name type="scientific">Aphanomyces euteiches</name>
    <dbReference type="NCBI Taxonomy" id="100861"/>
    <lineage>
        <taxon>Eukaryota</taxon>
        <taxon>Sar</taxon>
        <taxon>Stramenopiles</taxon>
        <taxon>Oomycota</taxon>
        <taxon>Saprolegniomycetes</taxon>
        <taxon>Saprolegniales</taxon>
        <taxon>Verrucalvaceae</taxon>
        <taxon>Aphanomyces</taxon>
    </lineage>
</organism>
<dbReference type="InterPro" id="IPR014811">
    <property type="entry name" value="ArgoL1"/>
</dbReference>
<feature type="compositionally biased region" description="Basic residues" evidence="1">
    <location>
        <begin position="1"/>
        <end position="14"/>
    </location>
</feature>
<dbReference type="SMART" id="SM01163">
    <property type="entry name" value="DUF1785"/>
    <property type="match status" value="1"/>
</dbReference>
<dbReference type="InterPro" id="IPR003100">
    <property type="entry name" value="PAZ_dom"/>
</dbReference>
<evidence type="ECO:0008006" key="6">
    <source>
        <dbReference type="Google" id="ProtNLM"/>
    </source>
</evidence>